<evidence type="ECO:0008006" key="4">
    <source>
        <dbReference type="Google" id="ProtNLM"/>
    </source>
</evidence>
<accession>A0A137NUU6</accession>
<protein>
    <recommendedName>
        <fullName evidence="4">G-protein coupled receptors family 1 profile domain-containing protein</fullName>
    </recommendedName>
</protein>
<evidence type="ECO:0000256" key="1">
    <source>
        <dbReference type="SAM" id="Phobius"/>
    </source>
</evidence>
<proteinExistence type="predicted"/>
<keyword evidence="1" id="KW-0472">Membrane</keyword>
<keyword evidence="1" id="KW-1133">Transmembrane helix</keyword>
<feature type="transmembrane region" description="Helical" evidence="1">
    <location>
        <begin position="12"/>
        <end position="38"/>
    </location>
</feature>
<dbReference type="EMBL" id="KQ964727">
    <property type="protein sequence ID" value="KXN66431.1"/>
    <property type="molecule type" value="Genomic_DNA"/>
</dbReference>
<gene>
    <name evidence="2" type="ORF">CONCODRAFT_11739</name>
</gene>
<organism evidence="2 3">
    <name type="scientific">Conidiobolus coronatus (strain ATCC 28846 / CBS 209.66 / NRRL 28638)</name>
    <name type="common">Delacroixia coronata</name>
    <dbReference type="NCBI Taxonomy" id="796925"/>
    <lineage>
        <taxon>Eukaryota</taxon>
        <taxon>Fungi</taxon>
        <taxon>Fungi incertae sedis</taxon>
        <taxon>Zoopagomycota</taxon>
        <taxon>Entomophthoromycotina</taxon>
        <taxon>Entomophthoromycetes</taxon>
        <taxon>Entomophthorales</taxon>
        <taxon>Ancylistaceae</taxon>
        <taxon>Conidiobolus</taxon>
    </lineage>
</organism>
<feature type="transmembrane region" description="Helical" evidence="1">
    <location>
        <begin position="59"/>
        <end position="76"/>
    </location>
</feature>
<keyword evidence="1" id="KW-0812">Transmembrane</keyword>
<dbReference type="Proteomes" id="UP000070444">
    <property type="component" value="Unassembled WGS sequence"/>
</dbReference>
<dbReference type="AlphaFoldDB" id="A0A137NUU6"/>
<keyword evidence="3" id="KW-1185">Reference proteome</keyword>
<evidence type="ECO:0000313" key="2">
    <source>
        <dbReference type="EMBL" id="KXN66431.1"/>
    </source>
</evidence>
<evidence type="ECO:0000313" key="3">
    <source>
        <dbReference type="Proteomes" id="UP000070444"/>
    </source>
</evidence>
<name>A0A137NUU6_CONC2</name>
<dbReference type="OrthoDB" id="10018446at2759"/>
<sequence>MLFRFRLREVDTLISFILSCIDIIFPIYGILDIIFFFGTNQQKFQNPVYCRINTAISDTLCAIGLNSVVLLGVVSLDSD</sequence>
<reference evidence="2 3" key="1">
    <citation type="journal article" date="2015" name="Genome Biol. Evol.">
        <title>Phylogenomic analyses indicate that early fungi evolved digesting cell walls of algal ancestors of land plants.</title>
        <authorList>
            <person name="Chang Y."/>
            <person name="Wang S."/>
            <person name="Sekimoto S."/>
            <person name="Aerts A.L."/>
            <person name="Choi C."/>
            <person name="Clum A."/>
            <person name="LaButti K.M."/>
            <person name="Lindquist E.A."/>
            <person name="Yee Ngan C."/>
            <person name="Ohm R.A."/>
            <person name="Salamov A.A."/>
            <person name="Grigoriev I.V."/>
            <person name="Spatafora J.W."/>
            <person name="Berbee M.L."/>
        </authorList>
    </citation>
    <scope>NUCLEOTIDE SEQUENCE [LARGE SCALE GENOMIC DNA]</scope>
    <source>
        <strain evidence="2 3">NRRL 28638</strain>
    </source>
</reference>